<dbReference type="InterPro" id="IPR010132">
    <property type="entry name" value="ATPase_T1SS_HlyB"/>
</dbReference>
<dbReference type="InterPro" id="IPR003439">
    <property type="entry name" value="ABC_transporter-like_ATP-bd"/>
</dbReference>
<dbReference type="InterPro" id="IPR039421">
    <property type="entry name" value="Type_1_exporter"/>
</dbReference>
<feature type="domain" description="Peptidase C39" evidence="14">
    <location>
        <begin position="10"/>
        <end position="128"/>
    </location>
</feature>
<dbReference type="InterPro" id="IPR011527">
    <property type="entry name" value="ABC1_TM_dom"/>
</dbReference>
<feature type="domain" description="ABC transporter" evidence="12">
    <location>
        <begin position="479"/>
        <end position="713"/>
    </location>
</feature>
<keyword evidence="5 11" id="KW-0812">Transmembrane</keyword>
<evidence type="ECO:0000256" key="5">
    <source>
        <dbReference type="ARBA" id="ARBA00022692"/>
    </source>
</evidence>
<dbReference type="Pfam" id="PF00664">
    <property type="entry name" value="ABC_membrane"/>
    <property type="match status" value="1"/>
</dbReference>
<dbReference type="FunFam" id="3.40.50.300:FF:000221">
    <property type="entry name" value="Multidrug ABC transporter ATP-binding protein"/>
    <property type="match status" value="1"/>
</dbReference>
<accession>A0A1H6MIP0</accession>
<keyword evidence="10 11" id="KW-0472">Membrane</keyword>
<dbReference type="PROSITE" id="PS50990">
    <property type="entry name" value="PEPTIDASE_C39"/>
    <property type="match status" value="1"/>
</dbReference>
<evidence type="ECO:0000313" key="15">
    <source>
        <dbReference type="EMBL" id="SEI01492.1"/>
    </source>
</evidence>
<dbReference type="EMBL" id="CDSC02000442">
    <property type="protein sequence ID" value="SEI01492.1"/>
    <property type="molecule type" value="Genomic_DNA"/>
</dbReference>
<feature type="domain" description="ABC transmembrane type-1" evidence="13">
    <location>
        <begin position="168"/>
        <end position="446"/>
    </location>
</feature>
<evidence type="ECO:0000256" key="9">
    <source>
        <dbReference type="ARBA" id="ARBA00022989"/>
    </source>
</evidence>
<feature type="transmembrane region" description="Helical" evidence="11">
    <location>
        <begin position="165"/>
        <end position="189"/>
    </location>
</feature>
<dbReference type="GO" id="GO:0030256">
    <property type="term" value="C:type I protein secretion system complex"/>
    <property type="evidence" value="ECO:0007669"/>
    <property type="project" value="InterPro"/>
</dbReference>
<gene>
    <name evidence="15" type="ORF">BAZSYMA_ACONTIG00192_3</name>
</gene>
<evidence type="ECO:0000256" key="1">
    <source>
        <dbReference type="ARBA" id="ARBA00004651"/>
    </source>
</evidence>
<dbReference type="NCBIfam" id="TIGR01846">
    <property type="entry name" value="type_I_sec_HlyB"/>
    <property type="match status" value="1"/>
</dbReference>
<dbReference type="GO" id="GO:0005886">
    <property type="term" value="C:plasma membrane"/>
    <property type="evidence" value="ECO:0007669"/>
    <property type="project" value="UniProtKB-SubCell"/>
</dbReference>
<dbReference type="PANTHER" id="PTHR43394">
    <property type="entry name" value="ATP-DEPENDENT PERMEASE MDL1, MITOCHONDRIAL"/>
    <property type="match status" value="1"/>
</dbReference>
<evidence type="ECO:0000259" key="12">
    <source>
        <dbReference type="PROSITE" id="PS50893"/>
    </source>
</evidence>
<evidence type="ECO:0000256" key="7">
    <source>
        <dbReference type="ARBA" id="ARBA00022801"/>
    </source>
</evidence>
<evidence type="ECO:0000256" key="11">
    <source>
        <dbReference type="SAM" id="Phobius"/>
    </source>
</evidence>
<keyword evidence="6" id="KW-0547">Nucleotide-binding</keyword>
<dbReference type="PROSITE" id="PS50929">
    <property type="entry name" value="ABC_TM1F"/>
    <property type="match status" value="1"/>
</dbReference>
<organism evidence="15 16">
    <name type="scientific">Bathymodiolus azoricus thioautotrophic gill symbiont</name>
    <dbReference type="NCBI Taxonomy" id="235205"/>
    <lineage>
        <taxon>Bacteria</taxon>
        <taxon>Pseudomonadati</taxon>
        <taxon>Pseudomonadota</taxon>
        <taxon>Gammaproteobacteria</taxon>
        <taxon>sulfur-oxidizing symbionts</taxon>
    </lineage>
</organism>
<dbReference type="InterPro" id="IPR036640">
    <property type="entry name" value="ABC1_TM_sf"/>
</dbReference>
<evidence type="ECO:0000313" key="16">
    <source>
        <dbReference type="Proteomes" id="UP000198988"/>
    </source>
</evidence>
<keyword evidence="7" id="KW-0378">Hydrolase</keyword>
<dbReference type="Gene3D" id="3.90.70.10">
    <property type="entry name" value="Cysteine proteinases"/>
    <property type="match status" value="1"/>
</dbReference>
<dbReference type="InterPro" id="IPR003593">
    <property type="entry name" value="AAA+_ATPase"/>
</dbReference>
<dbReference type="GO" id="GO:0006508">
    <property type="term" value="P:proteolysis"/>
    <property type="evidence" value="ECO:0007669"/>
    <property type="project" value="InterPro"/>
</dbReference>
<keyword evidence="3" id="KW-0813">Transport</keyword>
<dbReference type="SUPFAM" id="SSF90123">
    <property type="entry name" value="ABC transporter transmembrane region"/>
    <property type="match status" value="1"/>
</dbReference>
<feature type="transmembrane region" description="Helical" evidence="11">
    <location>
        <begin position="201"/>
        <end position="222"/>
    </location>
</feature>
<dbReference type="GO" id="GO:0015421">
    <property type="term" value="F:ABC-type oligopeptide transporter activity"/>
    <property type="evidence" value="ECO:0007669"/>
    <property type="project" value="TreeGrafter"/>
</dbReference>
<evidence type="ECO:0000259" key="13">
    <source>
        <dbReference type="PROSITE" id="PS50929"/>
    </source>
</evidence>
<dbReference type="Gene3D" id="3.40.50.300">
    <property type="entry name" value="P-loop containing nucleotide triphosphate hydrolases"/>
    <property type="match status" value="1"/>
</dbReference>
<evidence type="ECO:0000256" key="4">
    <source>
        <dbReference type="ARBA" id="ARBA00022475"/>
    </source>
</evidence>
<protein>
    <submittedName>
        <fullName evidence="15">Toxin transport protein</fullName>
    </submittedName>
</protein>
<sequence>MSMKDLESANLTANSHALRCIVELLKHFEKNIELKSLSHLLVSSQNSHLSQSDLIYAIKWAGINAEYMQIDLNKLHKLHLPVLIQCQNNWLLLEAFDGENITVFDGMESWQISMPDCHQIWQNSCIAIANNLEEYDANTVQNVPIKNGSIFQWFLPSIKKHKKQFLSVIFISIMIQLIMLLTPLLFQYFLDSALPSFNLTILQTIMTAMLFFALTDPIFLLMRSFAFSNLTSKIDSELTSRIYEHLMQLKLSFFQNNQIGKITAFMREMANIRQFMTGNSLTLVIDLIFVVVFFSVMFQYSVFMTVIVLIFLLIYFFFWIIVGPVVRKRSEQSFDANADNTALLTETLYGINSIKVMATENRFIRQWEKRLGRYQHAYAQAELTNIFSMQGISLINKIMIIVILWLGITEVLEGNLTIGAFIAFRMYSNYVVEPVIRLAQIWQDFQYTLVSIKKISLILKEPLEELPKNMFLSKISGGIVFKGVYFTYQKELPAVLSDINLTLEPGCMLGITGPSGSGKSTLTKLLQMFYQSTTGEILIDGLDIRTLSPTELRMNMGVVLQNSELFQDTIINNLKLANPDVTTEQLQKIAKMCGADFIEELPQGYETMLSEKGSNLSGGQRQRIAFMRALINNPKILILDEATSALDYASERVILNHLPEIRKNRTVISVAHRLNTLKDADVIVFIDKGRITEQGTHQELIDKNGGYAKLYHLQQQT</sequence>
<name>A0A1H6MIP0_9GAMM</name>
<dbReference type="GO" id="GO:0016887">
    <property type="term" value="F:ATP hydrolysis activity"/>
    <property type="evidence" value="ECO:0007669"/>
    <property type="project" value="InterPro"/>
</dbReference>
<dbReference type="OrthoDB" id="9782586at2"/>
<keyword evidence="8" id="KW-0067">ATP-binding</keyword>
<dbReference type="GO" id="GO:0030253">
    <property type="term" value="P:protein secretion by the type I secretion system"/>
    <property type="evidence" value="ECO:0007669"/>
    <property type="project" value="InterPro"/>
</dbReference>
<dbReference type="GO" id="GO:0005524">
    <property type="term" value="F:ATP binding"/>
    <property type="evidence" value="ECO:0007669"/>
    <property type="project" value="UniProtKB-KW"/>
</dbReference>
<evidence type="ECO:0000256" key="10">
    <source>
        <dbReference type="ARBA" id="ARBA00023136"/>
    </source>
</evidence>
<dbReference type="AlphaFoldDB" id="A0A1H6MIP0"/>
<proteinExistence type="inferred from homology"/>
<feature type="transmembrane region" description="Helical" evidence="11">
    <location>
        <begin position="302"/>
        <end position="322"/>
    </location>
</feature>
<dbReference type="InterPro" id="IPR027417">
    <property type="entry name" value="P-loop_NTPase"/>
</dbReference>
<dbReference type="Proteomes" id="UP000198988">
    <property type="component" value="Unassembled WGS sequence"/>
</dbReference>
<feature type="transmembrane region" description="Helical" evidence="11">
    <location>
        <begin position="398"/>
        <end position="424"/>
    </location>
</feature>
<keyword evidence="4" id="KW-1003">Cell membrane</keyword>
<dbReference type="PANTHER" id="PTHR43394:SF1">
    <property type="entry name" value="ATP-BINDING CASSETTE SUB-FAMILY B MEMBER 10, MITOCHONDRIAL"/>
    <property type="match status" value="1"/>
</dbReference>
<dbReference type="InterPro" id="IPR005074">
    <property type="entry name" value="Peptidase_C39"/>
</dbReference>
<reference evidence="16" key="1">
    <citation type="submission" date="2016-06" db="EMBL/GenBank/DDBJ databases">
        <authorList>
            <person name="Petersen J."/>
            <person name="Sayavedra L."/>
        </authorList>
    </citation>
    <scope>NUCLEOTIDE SEQUENCE [LARGE SCALE GENOMIC DNA]</scope>
    <source>
        <strain evidence="16">BazSymA</strain>
    </source>
</reference>
<evidence type="ECO:0000256" key="2">
    <source>
        <dbReference type="ARBA" id="ARBA00006025"/>
    </source>
</evidence>
<feature type="transmembrane region" description="Helical" evidence="11">
    <location>
        <begin position="275"/>
        <end position="296"/>
    </location>
</feature>
<dbReference type="GO" id="GO:0008233">
    <property type="term" value="F:peptidase activity"/>
    <property type="evidence" value="ECO:0007669"/>
    <property type="project" value="InterPro"/>
</dbReference>
<evidence type="ECO:0000256" key="6">
    <source>
        <dbReference type="ARBA" id="ARBA00022741"/>
    </source>
</evidence>
<dbReference type="Gene3D" id="1.20.1560.10">
    <property type="entry name" value="ABC transporter type 1, transmembrane domain"/>
    <property type="match status" value="1"/>
</dbReference>
<keyword evidence="9 11" id="KW-1133">Transmembrane helix</keyword>
<evidence type="ECO:0000256" key="8">
    <source>
        <dbReference type="ARBA" id="ARBA00022840"/>
    </source>
</evidence>
<dbReference type="Pfam" id="PF03412">
    <property type="entry name" value="Peptidase_C39"/>
    <property type="match status" value="1"/>
</dbReference>
<evidence type="ECO:0000259" key="14">
    <source>
        <dbReference type="PROSITE" id="PS50990"/>
    </source>
</evidence>
<dbReference type="Pfam" id="PF00005">
    <property type="entry name" value="ABC_tran"/>
    <property type="match status" value="1"/>
</dbReference>
<dbReference type="SUPFAM" id="SSF52540">
    <property type="entry name" value="P-loop containing nucleoside triphosphate hydrolases"/>
    <property type="match status" value="1"/>
</dbReference>
<dbReference type="PROSITE" id="PS50893">
    <property type="entry name" value="ABC_TRANSPORTER_2"/>
    <property type="match status" value="1"/>
</dbReference>
<comment type="subcellular location">
    <subcellularLocation>
        <location evidence="1">Cell membrane</location>
        <topology evidence="1">Multi-pass membrane protein</topology>
    </subcellularLocation>
</comment>
<evidence type="ECO:0000256" key="3">
    <source>
        <dbReference type="ARBA" id="ARBA00022448"/>
    </source>
</evidence>
<dbReference type="SMART" id="SM00382">
    <property type="entry name" value="AAA"/>
    <property type="match status" value="1"/>
</dbReference>
<comment type="similarity">
    <text evidence="2">Belongs to the ABC transporter superfamily. Protein-1 exporter (TC 3.A.1.109) family.</text>
</comment>